<keyword evidence="3" id="KW-1185">Reference proteome</keyword>
<accession>A0ABZ2PWZ2</accession>
<evidence type="ECO:0008006" key="4">
    <source>
        <dbReference type="Google" id="ProtNLM"/>
    </source>
</evidence>
<dbReference type="Proteomes" id="UP001432000">
    <property type="component" value="Chromosome"/>
</dbReference>
<feature type="compositionally biased region" description="Basic and acidic residues" evidence="1">
    <location>
        <begin position="289"/>
        <end position="298"/>
    </location>
</feature>
<proteinExistence type="predicted"/>
<evidence type="ECO:0000256" key="1">
    <source>
        <dbReference type="SAM" id="MobiDB-lite"/>
    </source>
</evidence>
<name>A0ABZ2PWZ2_9NOCA</name>
<dbReference type="InterPro" id="IPR049726">
    <property type="entry name" value="TtfA-like_core"/>
</dbReference>
<feature type="region of interest" description="Disordered" evidence="1">
    <location>
        <begin position="204"/>
        <end position="298"/>
    </location>
</feature>
<sequence>MWFGLAAIALVGAVALLYIDRSRRDQLGRVRQMWAKAQGYSYSADDEDIVHRFKRAALAKPEHTTALDLVRGVRRGEKFVLFDVEELATIVAVQRPVGSDVDIDLRLKSTPPPRDPDMELLGAIGPRVVFATDTDVARRVCDQRMAAFTESVPAKMSLIWSENDWTLGSLPLGSTGRDWDAAIDAVARLSGMLHVLPPVVRASAGSARVDAPQQGRRSQTPAGRSDMDVAPRRRGGSVTDGGRPAAGHVDTGPGQARDAGIRRDNPRPGPRPAPPSRGESQNRPTPITRDADRRPTDH</sequence>
<dbReference type="RefSeq" id="WP_338893530.1">
    <property type="nucleotide sequence ID" value="NZ_CP147846.1"/>
</dbReference>
<organism evidence="2 3">
    <name type="scientific">Rhodococcus sovatensis</name>
    <dbReference type="NCBI Taxonomy" id="1805840"/>
    <lineage>
        <taxon>Bacteria</taxon>
        <taxon>Bacillati</taxon>
        <taxon>Actinomycetota</taxon>
        <taxon>Actinomycetes</taxon>
        <taxon>Mycobacteriales</taxon>
        <taxon>Nocardiaceae</taxon>
        <taxon>Rhodococcus</taxon>
    </lineage>
</organism>
<dbReference type="CDD" id="cd21904">
    <property type="entry name" value="TtfA-like"/>
    <property type="match status" value="1"/>
</dbReference>
<gene>
    <name evidence="2" type="ORF">WDS16_18570</name>
</gene>
<evidence type="ECO:0000313" key="3">
    <source>
        <dbReference type="Proteomes" id="UP001432000"/>
    </source>
</evidence>
<evidence type="ECO:0000313" key="2">
    <source>
        <dbReference type="EMBL" id="WXG71753.1"/>
    </source>
</evidence>
<protein>
    <recommendedName>
        <fullName evidence="4">Secreted protein</fullName>
    </recommendedName>
</protein>
<dbReference type="EMBL" id="CP147846">
    <property type="protein sequence ID" value="WXG71753.1"/>
    <property type="molecule type" value="Genomic_DNA"/>
</dbReference>
<reference evidence="2 3" key="1">
    <citation type="submission" date="2024-03" db="EMBL/GenBank/DDBJ databases">
        <title>Natural products discovery in diverse microorganisms through a two-stage MS feature dereplication strategy.</title>
        <authorList>
            <person name="Zhang R."/>
        </authorList>
    </citation>
    <scope>NUCLEOTIDE SEQUENCE [LARGE SCALE GENOMIC DNA]</scope>
    <source>
        <strain evidence="2 3">18930</strain>
    </source>
</reference>